<protein>
    <submittedName>
        <fullName evidence="2">Uncharacterized protein</fullName>
    </submittedName>
</protein>
<feature type="region of interest" description="Disordered" evidence="1">
    <location>
        <begin position="200"/>
        <end position="295"/>
    </location>
</feature>
<dbReference type="Proteomes" id="UP000515788">
    <property type="component" value="Chromosome 1"/>
</dbReference>
<dbReference type="KEGG" id="tgb:HG536_0A06030"/>
<accession>A0A7G3ZBA2</accession>
<proteinExistence type="predicted"/>
<evidence type="ECO:0000256" key="1">
    <source>
        <dbReference type="SAM" id="MobiDB-lite"/>
    </source>
</evidence>
<feature type="compositionally biased region" description="Polar residues" evidence="1">
    <location>
        <begin position="273"/>
        <end position="288"/>
    </location>
</feature>
<name>A0A7G3ZBA2_9SACH</name>
<keyword evidence="3" id="KW-1185">Reference proteome</keyword>
<evidence type="ECO:0000313" key="2">
    <source>
        <dbReference type="EMBL" id="QLL30788.1"/>
    </source>
</evidence>
<feature type="region of interest" description="Disordered" evidence="1">
    <location>
        <begin position="121"/>
        <end position="141"/>
    </location>
</feature>
<evidence type="ECO:0000313" key="3">
    <source>
        <dbReference type="Proteomes" id="UP000515788"/>
    </source>
</evidence>
<organism evidence="2 3">
    <name type="scientific">Torulaspora globosa</name>
    <dbReference type="NCBI Taxonomy" id="48254"/>
    <lineage>
        <taxon>Eukaryota</taxon>
        <taxon>Fungi</taxon>
        <taxon>Dikarya</taxon>
        <taxon>Ascomycota</taxon>
        <taxon>Saccharomycotina</taxon>
        <taxon>Saccharomycetes</taxon>
        <taxon>Saccharomycetales</taxon>
        <taxon>Saccharomycetaceae</taxon>
        <taxon>Torulaspora</taxon>
    </lineage>
</organism>
<dbReference type="EMBL" id="CP059246">
    <property type="protein sequence ID" value="QLL30788.1"/>
    <property type="molecule type" value="Genomic_DNA"/>
</dbReference>
<gene>
    <name evidence="2" type="ORF">HG536_0A06030</name>
</gene>
<feature type="compositionally biased region" description="Polar residues" evidence="1">
    <location>
        <begin position="175"/>
        <end position="184"/>
    </location>
</feature>
<feature type="region of interest" description="Disordered" evidence="1">
    <location>
        <begin position="157"/>
        <end position="185"/>
    </location>
</feature>
<dbReference type="RefSeq" id="XP_037137463.1">
    <property type="nucleotide sequence ID" value="XM_037281568.1"/>
</dbReference>
<feature type="region of interest" description="Disordered" evidence="1">
    <location>
        <begin position="1"/>
        <end position="21"/>
    </location>
</feature>
<reference evidence="2 3" key="1">
    <citation type="submission" date="2020-06" db="EMBL/GenBank/DDBJ databases">
        <title>The yeast mating-type switching endonuclease HO is a domesticated member of an unorthodox homing genetic element family.</title>
        <authorList>
            <person name="Coughlan A.Y."/>
            <person name="Lombardi L."/>
            <person name="Braun-Galleani S."/>
            <person name="Martos A.R."/>
            <person name="Galeote V."/>
            <person name="Bigey F."/>
            <person name="Dequin S."/>
            <person name="Byrne K.P."/>
            <person name="Wolfe K.H."/>
        </authorList>
    </citation>
    <scope>NUCLEOTIDE SEQUENCE [LARGE SCALE GENOMIC DNA]</scope>
    <source>
        <strain evidence="2 3">CBS764</strain>
    </source>
</reference>
<dbReference type="GeneID" id="59323885"/>
<sequence length="295" mass="33177">MMQADEESASSPERREIDQQLDALLPLSQITDAESEQPRILYELLDEVPHGRKLMNHLLSSASDLQLNEQDLCHGHLHKAASATADRWYEEERRASTQALPAALQLDAPVIFSWSKKAAAAKTSPQKSKPHAAARETTNQTLFKSISARLTEIARQRETLQHGPMDENGSRRSESSASKHQWASSEFHVDPLQEFVARALPRASKKEHSEKKKVKRRSLLNFWGGGTHKRKEDRKATQEAEPNQGRYSTEQSHHIEASSIAEEAEPGRPALENHTQLPDTALNLNSFIPLQPKKK</sequence>
<dbReference type="AlphaFoldDB" id="A0A7G3ZBA2"/>
<dbReference type="OrthoDB" id="4036613at2759"/>
<feature type="compositionally biased region" description="Basic and acidic residues" evidence="1">
    <location>
        <begin position="157"/>
        <end position="174"/>
    </location>
</feature>